<evidence type="ECO:0000313" key="1">
    <source>
        <dbReference type="EMBL" id="MBX47198.1"/>
    </source>
</evidence>
<reference evidence="1" key="1">
    <citation type="submission" date="2018-02" db="EMBL/GenBank/DDBJ databases">
        <title>Rhizophora mucronata_Transcriptome.</title>
        <authorList>
            <person name="Meera S.P."/>
            <person name="Sreeshan A."/>
            <person name="Augustine A."/>
        </authorList>
    </citation>
    <scope>NUCLEOTIDE SEQUENCE</scope>
    <source>
        <tissue evidence="1">Leaf</tissue>
    </source>
</reference>
<sequence length="14" mass="1696">MQNKAYFSFDCTKI</sequence>
<proteinExistence type="predicted"/>
<organism evidence="1">
    <name type="scientific">Rhizophora mucronata</name>
    <name type="common">Asiatic mangrove</name>
    <dbReference type="NCBI Taxonomy" id="61149"/>
    <lineage>
        <taxon>Eukaryota</taxon>
        <taxon>Viridiplantae</taxon>
        <taxon>Streptophyta</taxon>
        <taxon>Embryophyta</taxon>
        <taxon>Tracheophyta</taxon>
        <taxon>Spermatophyta</taxon>
        <taxon>Magnoliopsida</taxon>
        <taxon>eudicotyledons</taxon>
        <taxon>Gunneridae</taxon>
        <taxon>Pentapetalae</taxon>
        <taxon>rosids</taxon>
        <taxon>fabids</taxon>
        <taxon>Malpighiales</taxon>
        <taxon>Rhizophoraceae</taxon>
        <taxon>Rhizophora</taxon>
    </lineage>
</organism>
<name>A0A2P2NXF2_RHIMU</name>
<accession>A0A2P2NXF2</accession>
<protein>
    <submittedName>
        <fullName evidence="1">Uncharacterized protein</fullName>
    </submittedName>
</protein>
<dbReference type="EMBL" id="GGEC01066714">
    <property type="protein sequence ID" value="MBX47198.1"/>
    <property type="molecule type" value="Transcribed_RNA"/>
</dbReference>